<dbReference type="Proteomes" id="UP000611708">
    <property type="component" value="Unassembled WGS sequence"/>
</dbReference>
<comment type="caution">
    <text evidence="1">The sequence shown here is derived from an EMBL/GenBank/DDBJ whole genome shotgun (WGS) entry which is preliminary data.</text>
</comment>
<dbReference type="Gene3D" id="1.10.3230.30">
    <property type="entry name" value="Phage gp6-like head-tail connector protein"/>
    <property type="match status" value="1"/>
</dbReference>
<dbReference type="NCBIfam" id="TIGR01560">
    <property type="entry name" value="put_DNA_pack"/>
    <property type="match status" value="1"/>
</dbReference>
<protein>
    <submittedName>
        <fullName evidence="1">Phage head-tail connector protein</fullName>
    </submittedName>
</protein>
<dbReference type="EMBL" id="JADQDN010000002">
    <property type="protein sequence ID" value="MBF9195232.1"/>
    <property type="molecule type" value="Genomic_DNA"/>
</dbReference>
<name>A0ABS0HP18_9HYPH</name>
<evidence type="ECO:0000313" key="1">
    <source>
        <dbReference type="EMBL" id="MBF9195232.1"/>
    </source>
</evidence>
<dbReference type="InterPro" id="IPR011738">
    <property type="entry name" value="Phage_CHP"/>
</dbReference>
<keyword evidence="2" id="KW-1185">Reference proteome</keyword>
<reference evidence="1 2" key="1">
    <citation type="submission" date="2020-11" db="EMBL/GenBank/DDBJ databases">
        <authorList>
            <person name="Kim M.K."/>
        </authorList>
    </citation>
    <scope>NUCLEOTIDE SEQUENCE [LARGE SCALE GENOMIC DNA]</scope>
    <source>
        <strain evidence="1 2">BT290</strain>
    </source>
</reference>
<dbReference type="CDD" id="cd08054">
    <property type="entry name" value="gp6"/>
    <property type="match status" value="1"/>
</dbReference>
<gene>
    <name evidence="1" type="ORF">I2H36_04220</name>
</gene>
<evidence type="ECO:0000313" key="2">
    <source>
        <dbReference type="Proteomes" id="UP000611708"/>
    </source>
</evidence>
<proteinExistence type="predicted"/>
<dbReference type="NCBIfam" id="TIGR02215">
    <property type="entry name" value="phage_chp_gp8"/>
    <property type="match status" value="1"/>
</dbReference>
<organism evidence="1 2">
    <name type="scientific">Microvirga terrestris</name>
    <dbReference type="NCBI Taxonomy" id="2791024"/>
    <lineage>
        <taxon>Bacteria</taxon>
        <taxon>Pseudomonadati</taxon>
        <taxon>Pseudomonadota</taxon>
        <taxon>Alphaproteobacteria</taxon>
        <taxon>Hyphomicrobiales</taxon>
        <taxon>Methylobacteriaceae</taxon>
        <taxon>Microvirga</taxon>
    </lineage>
</organism>
<dbReference type="InterPro" id="IPR006450">
    <property type="entry name" value="Phage_HK97_gp6-like"/>
</dbReference>
<sequence length="188" mass="20489">MIPIFVSGPAVEPITLAEMKAYLRVDEDQPEQDDLTSGLIKAARLMIEAASRRILIEQHWRVVLDRWPRDGVVLLPLAPLIAVDAIRITDASGGVNALPDDAFEADALSDPPRIIVRDAPEPGKSRNGISVELRAGFGTTPETVPATLKLAVRILVAHWFENRGDVVGEQILPPEALALVAPFQRARL</sequence>
<accession>A0ABS0HP18</accession>
<dbReference type="RefSeq" id="WP_196262638.1">
    <property type="nucleotide sequence ID" value="NZ_JADQDN010000002.1"/>
</dbReference>